<dbReference type="PANTHER" id="PTHR11360:SF224">
    <property type="entry name" value="MAJOR FACILITATOR SUPERFAMILY (MFS) PROFILE DOMAIN-CONTAINING PROTEIN-RELATED"/>
    <property type="match status" value="1"/>
</dbReference>
<keyword evidence="3" id="KW-0813">Transport</keyword>
<reference evidence="9" key="1">
    <citation type="submission" date="2015-01" db="EMBL/GenBank/DDBJ databases">
        <authorList>
            <person name="Durling Mikael"/>
        </authorList>
    </citation>
    <scope>NUCLEOTIDE SEQUENCE</scope>
</reference>
<dbReference type="Pfam" id="PF07690">
    <property type="entry name" value="MFS_1"/>
    <property type="match status" value="1"/>
</dbReference>
<dbReference type="CDD" id="cd17352">
    <property type="entry name" value="MFS_MCT_SLC16"/>
    <property type="match status" value="1"/>
</dbReference>
<dbReference type="EMBL" id="CDPU01000048">
    <property type="protein sequence ID" value="CEO55083.1"/>
    <property type="molecule type" value="Genomic_DNA"/>
</dbReference>
<feature type="transmembrane region" description="Helical" evidence="7">
    <location>
        <begin position="354"/>
        <end position="375"/>
    </location>
</feature>
<accession>A0A0B7KBZ8</accession>
<sequence>MSTSAQHASLANSELLDGPYGSSHPIRLSSDSTGLAGTEMENTKVESGPQLTNVAPDGGTAAWLVVLGAWCTSFCSFGWLNSVGIFQEYYQNVLLSSYSSSVIAWIPSLQIFFMMAMGPVVGALFDRYGPRWLLLIGSLLHVLGVMMASLGSHYYQILLAQGVCSAIGVACIFQPAMNVIGGWFDKKRGAAFGILSTGSSLGGVVFPIMVNRLIRLAGFGWAMRAGGFLILFLLIVANLTVRSYRPPHPQKVTGAMVRKPFTEPEFVLLSAGLFCFTYGLFVPINYITVLGLHAGMEPTLAEYLVPMLNAGSLFGRMFSGIMGDRVGKYNIFIVVCYLSSIWILGILIPNITNASLIAFAVLFGFSSGAYVSLITPLVMQISPLNEIGLRTGIIFFVNAVAGLTTNPINGAILNQPNGWLGMKLFAGMFCLVGTTFVLAARVHRTGWKLNAVF</sequence>
<keyword evidence="4 7" id="KW-0812">Transmembrane</keyword>
<feature type="transmembrane region" description="Helical" evidence="7">
    <location>
        <begin position="102"/>
        <end position="125"/>
    </location>
</feature>
<evidence type="ECO:0000256" key="6">
    <source>
        <dbReference type="ARBA" id="ARBA00023136"/>
    </source>
</evidence>
<proteinExistence type="inferred from homology"/>
<keyword evidence="6 7" id="KW-0472">Membrane</keyword>
<feature type="domain" description="Major facilitator superfamily (MFS) profile" evidence="8">
    <location>
        <begin position="61"/>
        <end position="445"/>
    </location>
</feature>
<feature type="transmembrane region" description="Helical" evidence="7">
    <location>
        <begin position="221"/>
        <end position="241"/>
    </location>
</feature>
<dbReference type="Gene3D" id="1.20.1250.20">
    <property type="entry name" value="MFS general substrate transporter like domains"/>
    <property type="match status" value="2"/>
</dbReference>
<feature type="transmembrane region" description="Helical" evidence="7">
    <location>
        <begin position="61"/>
        <end position="82"/>
    </location>
</feature>
<dbReference type="InterPro" id="IPR050327">
    <property type="entry name" value="Proton-linked_MCT"/>
</dbReference>
<feature type="transmembrane region" description="Helical" evidence="7">
    <location>
        <begin position="420"/>
        <end position="440"/>
    </location>
</feature>
<evidence type="ECO:0000256" key="3">
    <source>
        <dbReference type="ARBA" id="ARBA00022448"/>
    </source>
</evidence>
<dbReference type="AlphaFoldDB" id="A0A0B7KBZ8"/>
<organism evidence="9">
    <name type="scientific">Bionectria ochroleuca</name>
    <name type="common">Gliocladium roseum</name>
    <dbReference type="NCBI Taxonomy" id="29856"/>
    <lineage>
        <taxon>Eukaryota</taxon>
        <taxon>Fungi</taxon>
        <taxon>Dikarya</taxon>
        <taxon>Ascomycota</taxon>
        <taxon>Pezizomycotina</taxon>
        <taxon>Sordariomycetes</taxon>
        <taxon>Hypocreomycetidae</taxon>
        <taxon>Hypocreales</taxon>
        <taxon>Bionectriaceae</taxon>
        <taxon>Clonostachys</taxon>
    </lineage>
</organism>
<evidence type="ECO:0000259" key="8">
    <source>
        <dbReference type="PROSITE" id="PS50850"/>
    </source>
</evidence>
<evidence type="ECO:0000256" key="7">
    <source>
        <dbReference type="SAM" id="Phobius"/>
    </source>
</evidence>
<evidence type="ECO:0000256" key="2">
    <source>
        <dbReference type="ARBA" id="ARBA00006727"/>
    </source>
</evidence>
<evidence type="ECO:0000256" key="5">
    <source>
        <dbReference type="ARBA" id="ARBA00022989"/>
    </source>
</evidence>
<feature type="transmembrane region" description="Helical" evidence="7">
    <location>
        <begin position="330"/>
        <end position="348"/>
    </location>
</feature>
<gene>
    <name evidence="9" type="ORF">BN869_000011141_1</name>
</gene>
<dbReference type="GO" id="GO:0016020">
    <property type="term" value="C:membrane"/>
    <property type="evidence" value="ECO:0007669"/>
    <property type="project" value="UniProtKB-SubCell"/>
</dbReference>
<dbReference type="InterPro" id="IPR011701">
    <property type="entry name" value="MFS"/>
</dbReference>
<comment type="subcellular location">
    <subcellularLocation>
        <location evidence="1">Membrane</location>
        <topology evidence="1">Multi-pass membrane protein</topology>
    </subcellularLocation>
</comment>
<feature type="transmembrane region" description="Helical" evidence="7">
    <location>
        <begin position="189"/>
        <end position="209"/>
    </location>
</feature>
<feature type="transmembrane region" description="Helical" evidence="7">
    <location>
        <begin position="157"/>
        <end position="177"/>
    </location>
</feature>
<evidence type="ECO:0000313" key="9">
    <source>
        <dbReference type="EMBL" id="CEO55083.1"/>
    </source>
</evidence>
<dbReference type="SUPFAM" id="SSF103473">
    <property type="entry name" value="MFS general substrate transporter"/>
    <property type="match status" value="1"/>
</dbReference>
<dbReference type="InterPro" id="IPR036259">
    <property type="entry name" value="MFS_trans_sf"/>
</dbReference>
<evidence type="ECO:0000256" key="1">
    <source>
        <dbReference type="ARBA" id="ARBA00004141"/>
    </source>
</evidence>
<feature type="transmembrane region" description="Helical" evidence="7">
    <location>
        <begin position="132"/>
        <end position="151"/>
    </location>
</feature>
<feature type="transmembrane region" description="Helical" evidence="7">
    <location>
        <begin position="266"/>
        <end position="288"/>
    </location>
</feature>
<dbReference type="PANTHER" id="PTHR11360">
    <property type="entry name" value="MONOCARBOXYLATE TRANSPORTER"/>
    <property type="match status" value="1"/>
</dbReference>
<feature type="transmembrane region" description="Helical" evidence="7">
    <location>
        <begin position="300"/>
        <end position="318"/>
    </location>
</feature>
<comment type="similarity">
    <text evidence="2">Belongs to the major facilitator superfamily. Monocarboxylate porter (TC 2.A.1.13) family.</text>
</comment>
<dbReference type="InterPro" id="IPR020846">
    <property type="entry name" value="MFS_dom"/>
</dbReference>
<protein>
    <recommendedName>
        <fullName evidence="8">Major facilitator superfamily (MFS) profile domain-containing protein</fullName>
    </recommendedName>
</protein>
<dbReference type="GO" id="GO:0022857">
    <property type="term" value="F:transmembrane transporter activity"/>
    <property type="evidence" value="ECO:0007669"/>
    <property type="project" value="InterPro"/>
</dbReference>
<dbReference type="PROSITE" id="PS50850">
    <property type="entry name" value="MFS"/>
    <property type="match status" value="1"/>
</dbReference>
<keyword evidence="5 7" id="KW-1133">Transmembrane helix</keyword>
<evidence type="ECO:0000256" key="4">
    <source>
        <dbReference type="ARBA" id="ARBA00022692"/>
    </source>
</evidence>
<feature type="transmembrane region" description="Helical" evidence="7">
    <location>
        <begin position="387"/>
        <end position="408"/>
    </location>
</feature>
<name>A0A0B7KBZ8_BIOOC</name>